<evidence type="ECO:0000256" key="1">
    <source>
        <dbReference type="ARBA" id="ARBA00001933"/>
    </source>
</evidence>
<dbReference type="CDD" id="cd00610">
    <property type="entry name" value="OAT_like"/>
    <property type="match status" value="1"/>
</dbReference>
<dbReference type="InterPro" id="IPR015422">
    <property type="entry name" value="PyrdxlP-dep_Trfase_small"/>
</dbReference>
<dbReference type="InterPro" id="IPR015421">
    <property type="entry name" value="PyrdxlP-dep_Trfase_major"/>
</dbReference>
<protein>
    <submittedName>
        <fullName evidence="7">4-aminobutyrate--2-oxoglutarate transaminase</fullName>
        <ecNumber evidence="7">2.6.1.19</ecNumber>
    </submittedName>
</protein>
<keyword evidence="5 6" id="KW-0663">Pyridoxal phosphate</keyword>
<gene>
    <name evidence="7" type="primary">gabT</name>
    <name evidence="7" type="ORF">KK488_07515</name>
</gene>
<comment type="similarity">
    <text evidence="2 6">Belongs to the class-III pyridoxal-phosphate-dependent aminotransferase family.</text>
</comment>
<dbReference type="EC" id="2.6.1.19" evidence="7"/>
<dbReference type="GO" id="GO:0042802">
    <property type="term" value="F:identical protein binding"/>
    <property type="evidence" value="ECO:0007669"/>
    <property type="project" value="TreeGrafter"/>
</dbReference>
<sequence length="426" mass="45017">MSNDEFLARREKAVPRGVSTATPIFADRALNAELWDVDGNRYVDFAGGIAVLNVGHLHPRVIEAVSTQLTRFSHTSFQVTGYESYVALAERLNALAPFSGEAKTILFTTGAEATENAVKIARAATGRTGVISFTGGFHGRSALASAMTGKVNPYKWQFGPSLPDVYHLPFPNPAYDTTVADSLKALDFLFAADLHPRSVAAIIIEPVQGEGGFNVAPPELMKALREVCDIYGIKLITDEVQSGFARTGKMFAVEHSGIEPDLVCVAKSLAGGFPLSGVIGRAEIMDVVEPGGLGGTYGGSPIGCVAALAVLDIIEDEKLLDRSQAIGARIRTRIEGWRTRNDLLSISPPRGLGAMIGFDVLDPQDGMTPLVNGGKLVANKALKAGLVLLNCGSRGETIRVLVPLTASDAIVDEGLDCLETALSAVA</sequence>
<name>A0A9X1DB57_9SPHN</name>
<comment type="cofactor">
    <cofactor evidence="1">
        <name>pyridoxal 5'-phosphate</name>
        <dbReference type="ChEBI" id="CHEBI:597326"/>
    </cofactor>
</comment>
<evidence type="ECO:0000256" key="4">
    <source>
        <dbReference type="ARBA" id="ARBA00022679"/>
    </source>
</evidence>
<dbReference type="InterPro" id="IPR050103">
    <property type="entry name" value="Class-III_PLP-dep_AT"/>
</dbReference>
<dbReference type="InterPro" id="IPR015424">
    <property type="entry name" value="PyrdxlP-dep_Trfase"/>
</dbReference>
<dbReference type="FunFam" id="3.40.640.10:FF:000013">
    <property type="entry name" value="4-aminobutyrate aminotransferase"/>
    <property type="match status" value="1"/>
</dbReference>
<evidence type="ECO:0000313" key="7">
    <source>
        <dbReference type="EMBL" id="MBT2186797.1"/>
    </source>
</evidence>
<keyword evidence="4 7" id="KW-0808">Transferase</keyword>
<dbReference type="GO" id="GO:0030170">
    <property type="term" value="F:pyridoxal phosphate binding"/>
    <property type="evidence" value="ECO:0007669"/>
    <property type="project" value="InterPro"/>
</dbReference>
<dbReference type="RefSeq" id="WP_214622539.1">
    <property type="nucleotide sequence ID" value="NZ_JAHGAW010000004.1"/>
</dbReference>
<dbReference type="EMBL" id="JAHGAW010000004">
    <property type="protein sequence ID" value="MBT2186797.1"/>
    <property type="molecule type" value="Genomic_DNA"/>
</dbReference>
<dbReference type="InterPro" id="IPR004632">
    <property type="entry name" value="4NH2But_aminotransferase_bac"/>
</dbReference>
<accession>A0A9X1DB57</accession>
<keyword evidence="3 7" id="KW-0032">Aminotransferase</keyword>
<dbReference type="InterPro" id="IPR049704">
    <property type="entry name" value="Aminotrans_3_PPA_site"/>
</dbReference>
<dbReference type="GO" id="GO:0009448">
    <property type="term" value="P:gamma-aminobutyric acid metabolic process"/>
    <property type="evidence" value="ECO:0007669"/>
    <property type="project" value="InterPro"/>
</dbReference>
<dbReference type="Gene3D" id="3.40.640.10">
    <property type="entry name" value="Type I PLP-dependent aspartate aminotransferase-like (Major domain)"/>
    <property type="match status" value="1"/>
</dbReference>
<evidence type="ECO:0000256" key="3">
    <source>
        <dbReference type="ARBA" id="ARBA00022576"/>
    </source>
</evidence>
<evidence type="ECO:0000256" key="6">
    <source>
        <dbReference type="RuleBase" id="RU003560"/>
    </source>
</evidence>
<dbReference type="PANTHER" id="PTHR11986">
    <property type="entry name" value="AMINOTRANSFERASE CLASS III"/>
    <property type="match status" value="1"/>
</dbReference>
<dbReference type="GO" id="GO:0034386">
    <property type="term" value="F:4-aminobutyrate:2-oxoglutarate transaminase activity"/>
    <property type="evidence" value="ECO:0007669"/>
    <property type="project" value="UniProtKB-EC"/>
</dbReference>
<dbReference type="Proteomes" id="UP001138757">
    <property type="component" value="Unassembled WGS sequence"/>
</dbReference>
<evidence type="ECO:0000256" key="2">
    <source>
        <dbReference type="ARBA" id="ARBA00008954"/>
    </source>
</evidence>
<proteinExistence type="inferred from homology"/>
<dbReference type="PROSITE" id="PS00600">
    <property type="entry name" value="AA_TRANSFER_CLASS_3"/>
    <property type="match status" value="1"/>
</dbReference>
<dbReference type="NCBIfam" id="TIGR00700">
    <property type="entry name" value="GABAtrnsam"/>
    <property type="match status" value="1"/>
</dbReference>
<dbReference type="PIRSF" id="PIRSF000521">
    <property type="entry name" value="Transaminase_4ab_Lys_Orn"/>
    <property type="match status" value="1"/>
</dbReference>
<evidence type="ECO:0000256" key="5">
    <source>
        <dbReference type="ARBA" id="ARBA00022898"/>
    </source>
</evidence>
<reference evidence="7" key="1">
    <citation type="submission" date="2021-05" db="EMBL/GenBank/DDBJ databases">
        <title>Genome of Sphingobium sp. strain.</title>
        <authorList>
            <person name="Fan R."/>
        </authorList>
    </citation>
    <scope>NUCLEOTIDE SEQUENCE</scope>
    <source>
        <strain evidence="7">H33</strain>
    </source>
</reference>
<keyword evidence="8" id="KW-1185">Reference proteome</keyword>
<evidence type="ECO:0000313" key="8">
    <source>
        <dbReference type="Proteomes" id="UP001138757"/>
    </source>
</evidence>
<dbReference type="AlphaFoldDB" id="A0A9X1DB57"/>
<dbReference type="Gene3D" id="3.90.1150.10">
    <property type="entry name" value="Aspartate Aminotransferase, domain 1"/>
    <property type="match status" value="1"/>
</dbReference>
<dbReference type="PANTHER" id="PTHR11986:SF58">
    <property type="entry name" value="LEUCINE_METHIONINE RACEMASE"/>
    <property type="match status" value="1"/>
</dbReference>
<dbReference type="Pfam" id="PF00202">
    <property type="entry name" value="Aminotran_3"/>
    <property type="match status" value="1"/>
</dbReference>
<comment type="caution">
    <text evidence="7">The sequence shown here is derived from an EMBL/GenBank/DDBJ whole genome shotgun (WGS) entry which is preliminary data.</text>
</comment>
<dbReference type="SUPFAM" id="SSF53383">
    <property type="entry name" value="PLP-dependent transferases"/>
    <property type="match status" value="1"/>
</dbReference>
<organism evidence="7 8">
    <name type="scientific">Sphingobium nicotianae</name>
    <dbReference type="NCBI Taxonomy" id="2782607"/>
    <lineage>
        <taxon>Bacteria</taxon>
        <taxon>Pseudomonadati</taxon>
        <taxon>Pseudomonadota</taxon>
        <taxon>Alphaproteobacteria</taxon>
        <taxon>Sphingomonadales</taxon>
        <taxon>Sphingomonadaceae</taxon>
        <taxon>Sphingobium</taxon>
    </lineage>
</organism>
<dbReference type="InterPro" id="IPR005814">
    <property type="entry name" value="Aminotrans_3"/>
</dbReference>